<evidence type="ECO:0000256" key="1">
    <source>
        <dbReference type="SAM" id="Phobius"/>
    </source>
</evidence>
<evidence type="ECO:0000313" key="2">
    <source>
        <dbReference type="EMBL" id="VDK30934.1"/>
    </source>
</evidence>
<evidence type="ECO:0000313" key="3">
    <source>
        <dbReference type="Proteomes" id="UP000267096"/>
    </source>
</evidence>
<dbReference type="OrthoDB" id="10065037at2759"/>
<feature type="transmembrane region" description="Helical" evidence="1">
    <location>
        <begin position="15"/>
        <end position="37"/>
    </location>
</feature>
<evidence type="ECO:0000313" key="4">
    <source>
        <dbReference type="WBParaSite" id="ASIM_0000839801-mRNA-1"/>
    </source>
</evidence>
<gene>
    <name evidence="2" type="ORF">ASIM_LOCUS8149</name>
</gene>
<dbReference type="WBParaSite" id="ASIM_0000839801-mRNA-1">
    <property type="protein sequence ID" value="ASIM_0000839801-mRNA-1"/>
    <property type="gene ID" value="ASIM_0000839801"/>
</dbReference>
<keyword evidence="1" id="KW-1133">Transmembrane helix</keyword>
<dbReference type="Proteomes" id="UP000267096">
    <property type="component" value="Unassembled WGS sequence"/>
</dbReference>
<dbReference type="EMBL" id="UYRR01021335">
    <property type="protein sequence ID" value="VDK30934.1"/>
    <property type="molecule type" value="Genomic_DNA"/>
</dbReference>
<keyword evidence="1" id="KW-0812">Transmembrane</keyword>
<name>A0A0M3JL70_ANISI</name>
<feature type="transmembrane region" description="Helical" evidence="1">
    <location>
        <begin position="88"/>
        <end position="107"/>
    </location>
</feature>
<reference evidence="4" key="1">
    <citation type="submission" date="2017-02" db="UniProtKB">
        <authorList>
            <consortium name="WormBaseParasite"/>
        </authorList>
    </citation>
    <scope>IDENTIFICATION</scope>
</reference>
<proteinExistence type="predicted"/>
<organism evidence="4">
    <name type="scientific">Anisakis simplex</name>
    <name type="common">Herring worm</name>
    <dbReference type="NCBI Taxonomy" id="6269"/>
    <lineage>
        <taxon>Eukaryota</taxon>
        <taxon>Metazoa</taxon>
        <taxon>Ecdysozoa</taxon>
        <taxon>Nematoda</taxon>
        <taxon>Chromadorea</taxon>
        <taxon>Rhabditida</taxon>
        <taxon>Spirurina</taxon>
        <taxon>Ascaridomorpha</taxon>
        <taxon>Ascaridoidea</taxon>
        <taxon>Anisakidae</taxon>
        <taxon>Anisakis</taxon>
        <taxon>Anisakis simplex complex</taxon>
    </lineage>
</organism>
<dbReference type="AlphaFoldDB" id="A0A0M3JL70"/>
<reference evidence="2 3" key="2">
    <citation type="submission" date="2018-11" db="EMBL/GenBank/DDBJ databases">
        <authorList>
            <consortium name="Pathogen Informatics"/>
        </authorList>
    </citation>
    <scope>NUCLEOTIDE SEQUENCE [LARGE SCALE GENOMIC DNA]</scope>
</reference>
<keyword evidence="3" id="KW-1185">Reference proteome</keyword>
<protein>
    <submittedName>
        <fullName evidence="4">AA_permease domain-containing protein</fullName>
    </submittedName>
</protein>
<accession>A0A0M3JL70</accession>
<keyword evidence="1" id="KW-0472">Membrane</keyword>
<sequence length="128" mass="14147">MGETAWFHLTKEETLPVLSAVGTFAVILLIGYVLNYATSSVTSSERRARYGTSAQIDEYRPSLFTRIARAAMRMGETAWFHLTKEETLPVLSAVGTFAVILLIGYVLNYATSNVTSSERRARYSASAQ</sequence>